<keyword evidence="7 11" id="KW-0067">ATP-binding</keyword>
<dbReference type="Gene3D" id="1.10.287.130">
    <property type="match status" value="1"/>
</dbReference>
<comment type="caution">
    <text evidence="11">The sequence shown here is derived from an EMBL/GenBank/DDBJ whole genome shotgun (WGS) entry which is preliminary data.</text>
</comment>
<keyword evidence="4" id="KW-0808">Transferase</keyword>
<dbReference type="SUPFAM" id="SSF55874">
    <property type="entry name" value="ATPase domain of HSP90 chaperone/DNA topoisomerase II/histidine kinase"/>
    <property type="match status" value="1"/>
</dbReference>
<reference evidence="12" key="1">
    <citation type="journal article" date="2019" name="Int. J. Syst. Evol. Microbiol.">
        <title>The Global Catalogue of Microorganisms (GCM) 10K type strain sequencing project: providing services to taxonomists for standard genome sequencing and annotation.</title>
        <authorList>
            <consortium name="The Broad Institute Genomics Platform"/>
            <consortium name="The Broad Institute Genome Sequencing Center for Infectious Disease"/>
            <person name="Wu L."/>
            <person name="Ma J."/>
        </authorList>
    </citation>
    <scope>NUCLEOTIDE SEQUENCE [LARGE SCALE GENOMIC DNA]</scope>
    <source>
        <strain evidence="12">JCM 18392</strain>
    </source>
</reference>
<evidence type="ECO:0000256" key="4">
    <source>
        <dbReference type="ARBA" id="ARBA00022679"/>
    </source>
</evidence>
<evidence type="ECO:0000256" key="7">
    <source>
        <dbReference type="ARBA" id="ARBA00022840"/>
    </source>
</evidence>
<dbReference type="PROSITE" id="PS50109">
    <property type="entry name" value="HIS_KIN"/>
    <property type="match status" value="1"/>
</dbReference>
<dbReference type="EC" id="2.7.13.3" evidence="2"/>
<dbReference type="CDD" id="cd00082">
    <property type="entry name" value="HisKA"/>
    <property type="match status" value="1"/>
</dbReference>
<dbReference type="InterPro" id="IPR004358">
    <property type="entry name" value="Sig_transdc_His_kin-like_C"/>
</dbReference>
<evidence type="ECO:0000256" key="5">
    <source>
        <dbReference type="ARBA" id="ARBA00022741"/>
    </source>
</evidence>
<dbReference type="PANTHER" id="PTHR43065:SF16">
    <property type="entry name" value="SENSORY HISTIDINE KINASE_PHOSPHATASE NTRB"/>
    <property type="match status" value="1"/>
</dbReference>
<evidence type="ECO:0000256" key="2">
    <source>
        <dbReference type="ARBA" id="ARBA00012438"/>
    </source>
</evidence>
<dbReference type="InterPro" id="IPR003594">
    <property type="entry name" value="HATPase_dom"/>
</dbReference>
<sequence length="388" mass="40852">MHYIGAMPLDPAYDQLSTPLARVDAAGRVAAVNLAFAQWLGVSARRLPGLPLSALEFEGDALGRASGMTHGPRSSLRLQRLSMAFPGAAPRFADVWLSPVDEDAGWLLEAHPVEEFPGGDPVAALPMALSAALKGLAHELRNPLAGLKGAAQLLARRVDGGEAGELVELIGSEVDRLAQLLDRMLEPAPPQPHAEVNIHAVLERVLRLAESDAGWAVKLVRDYDPSLPELLGDADRMMQAVWNLVRNAIEAGAGEVVLRTRAEHGARIGDALHAMALRLEVVDDGRGVPESLAEQVFLPLVSGRAEGTGLGLALSQQVAREHRGTLAYRSRPGHTVFTLVLPYPAGVRAGDEDTVNGAAATGTDTDTDTGTDASGAGVAPQEATDDGR</sequence>
<keyword evidence="12" id="KW-1185">Reference proteome</keyword>
<dbReference type="InterPro" id="IPR005467">
    <property type="entry name" value="His_kinase_dom"/>
</dbReference>
<dbReference type="SUPFAM" id="SSF47384">
    <property type="entry name" value="Homodimeric domain of signal transducing histidine kinase"/>
    <property type="match status" value="1"/>
</dbReference>
<protein>
    <recommendedName>
        <fullName evidence="2">histidine kinase</fullName>
        <ecNumber evidence="2">2.7.13.3</ecNumber>
    </recommendedName>
</protein>
<evidence type="ECO:0000256" key="8">
    <source>
        <dbReference type="ARBA" id="ARBA00023012"/>
    </source>
</evidence>
<dbReference type="Gene3D" id="3.30.565.10">
    <property type="entry name" value="Histidine kinase-like ATPase, C-terminal domain"/>
    <property type="match status" value="1"/>
</dbReference>
<evidence type="ECO:0000313" key="11">
    <source>
        <dbReference type="EMBL" id="GAA4857486.1"/>
    </source>
</evidence>
<evidence type="ECO:0000256" key="3">
    <source>
        <dbReference type="ARBA" id="ARBA00022553"/>
    </source>
</evidence>
<dbReference type="InterPro" id="IPR036890">
    <property type="entry name" value="HATPase_C_sf"/>
</dbReference>
<dbReference type="PANTHER" id="PTHR43065">
    <property type="entry name" value="SENSOR HISTIDINE KINASE"/>
    <property type="match status" value="1"/>
</dbReference>
<dbReference type="Pfam" id="PF00512">
    <property type="entry name" value="HisKA"/>
    <property type="match status" value="1"/>
</dbReference>
<dbReference type="InterPro" id="IPR036097">
    <property type="entry name" value="HisK_dim/P_sf"/>
</dbReference>
<name>A0ABP9DWR6_9GAMM</name>
<feature type="compositionally biased region" description="Low complexity" evidence="9">
    <location>
        <begin position="355"/>
        <end position="377"/>
    </location>
</feature>
<evidence type="ECO:0000256" key="1">
    <source>
        <dbReference type="ARBA" id="ARBA00000085"/>
    </source>
</evidence>
<feature type="domain" description="Histidine kinase" evidence="10">
    <location>
        <begin position="135"/>
        <end position="345"/>
    </location>
</feature>
<keyword evidence="8" id="KW-0902">Two-component regulatory system</keyword>
<dbReference type="SMART" id="SM00388">
    <property type="entry name" value="HisKA"/>
    <property type="match status" value="1"/>
</dbReference>
<dbReference type="PRINTS" id="PR00344">
    <property type="entry name" value="BCTRLSENSOR"/>
</dbReference>
<gene>
    <name evidence="11" type="ORF">GCM10023332_06560</name>
</gene>
<evidence type="ECO:0000256" key="6">
    <source>
        <dbReference type="ARBA" id="ARBA00022777"/>
    </source>
</evidence>
<proteinExistence type="predicted"/>
<keyword evidence="6" id="KW-0418">Kinase</keyword>
<dbReference type="SMART" id="SM00387">
    <property type="entry name" value="HATPase_c"/>
    <property type="match status" value="1"/>
</dbReference>
<dbReference type="InterPro" id="IPR035965">
    <property type="entry name" value="PAS-like_dom_sf"/>
</dbReference>
<dbReference type="Pfam" id="PF02518">
    <property type="entry name" value="HATPase_c"/>
    <property type="match status" value="1"/>
</dbReference>
<comment type="catalytic activity">
    <reaction evidence="1">
        <text>ATP + protein L-histidine = ADP + protein N-phospho-L-histidine.</text>
        <dbReference type="EC" id="2.7.13.3"/>
    </reaction>
</comment>
<evidence type="ECO:0000259" key="10">
    <source>
        <dbReference type="PROSITE" id="PS50109"/>
    </source>
</evidence>
<dbReference type="SUPFAM" id="SSF55785">
    <property type="entry name" value="PYP-like sensor domain (PAS domain)"/>
    <property type="match status" value="1"/>
</dbReference>
<keyword evidence="5" id="KW-0547">Nucleotide-binding</keyword>
<evidence type="ECO:0000313" key="12">
    <source>
        <dbReference type="Proteomes" id="UP001501323"/>
    </source>
</evidence>
<organism evidence="11 12">
    <name type="scientific">Luteimonas vadosa</name>
    <dbReference type="NCBI Taxonomy" id="1165507"/>
    <lineage>
        <taxon>Bacteria</taxon>
        <taxon>Pseudomonadati</taxon>
        <taxon>Pseudomonadota</taxon>
        <taxon>Gammaproteobacteria</taxon>
        <taxon>Lysobacterales</taxon>
        <taxon>Lysobacteraceae</taxon>
        <taxon>Luteimonas</taxon>
    </lineage>
</organism>
<dbReference type="InterPro" id="IPR003661">
    <property type="entry name" value="HisK_dim/P_dom"/>
</dbReference>
<accession>A0ABP9DWR6</accession>
<feature type="region of interest" description="Disordered" evidence="9">
    <location>
        <begin position="350"/>
        <end position="388"/>
    </location>
</feature>
<evidence type="ECO:0000256" key="9">
    <source>
        <dbReference type="SAM" id="MobiDB-lite"/>
    </source>
</evidence>
<dbReference type="GO" id="GO:0005524">
    <property type="term" value="F:ATP binding"/>
    <property type="evidence" value="ECO:0007669"/>
    <property type="project" value="UniProtKB-KW"/>
</dbReference>
<dbReference type="EMBL" id="BAABJY010000001">
    <property type="protein sequence ID" value="GAA4857486.1"/>
    <property type="molecule type" value="Genomic_DNA"/>
</dbReference>
<dbReference type="Proteomes" id="UP001501323">
    <property type="component" value="Unassembled WGS sequence"/>
</dbReference>
<keyword evidence="3" id="KW-0597">Phosphoprotein</keyword>